<dbReference type="Pfam" id="PF10257">
    <property type="entry name" value="RAI16-like"/>
    <property type="match status" value="1"/>
</dbReference>
<gene>
    <name evidence="4" type="ORF">DME_LOCUS4789</name>
</gene>
<dbReference type="InterPro" id="IPR045669">
    <property type="entry name" value="FHIP_C"/>
</dbReference>
<evidence type="ECO:0000313" key="4">
    <source>
        <dbReference type="EMBL" id="VDN54816.1"/>
    </source>
</evidence>
<evidence type="ECO:0000313" key="7">
    <source>
        <dbReference type="WBParaSite" id="DME_0000042901-mRNA-1"/>
    </source>
</evidence>
<feature type="region of interest" description="Disordered" evidence="2">
    <location>
        <begin position="1"/>
        <end position="24"/>
    </location>
</feature>
<dbReference type="PANTHER" id="PTHR21705">
    <property type="entry name" value="RAI16 PROTEIN-RELATED"/>
    <property type="match status" value="1"/>
</dbReference>
<reference evidence="4 6" key="2">
    <citation type="submission" date="2018-11" db="EMBL/GenBank/DDBJ databases">
        <authorList>
            <consortium name="Pathogen Informatics"/>
        </authorList>
    </citation>
    <scope>NUCLEOTIDE SEQUENCE [LARGE SCALE GENOMIC DNA]</scope>
</reference>
<dbReference type="STRING" id="318479.A0A0N4U1F2"/>
<evidence type="ECO:0000256" key="1">
    <source>
        <dbReference type="ARBA" id="ARBA00024336"/>
    </source>
</evidence>
<dbReference type="EMBL" id="UYYG01001151">
    <property type="protein sequence ID" value="VDN54816.1"/>
    <property type="molecule type" value="Genomic_DNA"/>
</dbReference>
<dbReference type="InterPro" id="IPR019384">
    <property type="entry name" value="FHIP"/>
</dbReference>
<accession>A0A0N4U1F2</accession>
<dbReference type="AlphaFoldDB" id="A0A0N4U1F2"/>
<organism evidence="5 7">
    <name type="scientific">Dracunculus medinensis</name>
    <name type="common">Guinea worm</name>
    <dbReference type="NCBI Taxonomy" id="318479"/>
    <lineage>
        <taxon>Eukaryota</taxon>
        <taxon>Metazoa</taxon>
        <taxon>Ecdysozoa</taxon>
        <taxon>Nematoda</taxon>
        <taxon>Chromadorea</taxon>
        <taxon>Rhabditida</taxon>
        <taxon>Spirurina</taxon>
        <taxon>Dracunculoidea</taxon>
        <taxon>Dracunculidae</taxon>
        <taxon>Dracunculus</taxon>
    </lineage>
</organism>
<reference evidence="7" key="1">
    <citation type="submission" date="2017-02" db="UniProtKB">
        <authorList>
            <consortium name="WormBaseParasite"/>
        </authorList>
    </citation>
    <scope>IDENTIFICATION</scope>
</reference>
<dbReference type="Proteomes" id="UP000274756">
    <property type="component" value="Unassembled WGS sequence"/>
</dbReference>
<feature type="compositionally biased region" description="Low complexity" evidence="2">
    <location>
        <begin position="1"/>
        <end position="21"/>
    </location>
</feature>
<evidence type="ECO:0000259" key="3">
    <source>
        <dbReference type="Pfam" id="PF19314"/>
    </source>
</evidence>
<dbReference type="Pfam" id="PF19314">
    <property type="entry name" value="DUF5917"/>
    <property type="match status" value="1"/>
</dbReference>
<evidence type="ECO:0000313" key="6">
    <source>
        <dbReference type="Proteomes" id="UP000274756"/>
    </source>
</evidence>
<keyword evidence="6" id="KW-1185">Reference proteome</keyword>
<protein>
    <submittedName>
        <fullName evidence="7">DUF5917 domain-containing protein</fullName>
    </submittedName>
</protein>
<name>A0A0N4U1F2_DRAME</name>
<sequence>MRRWFSRFSSSSSANTSRVTSPTPCDQLHVTQSISADHLTLEYDPLSLLPSPSSPSLILNNSLWNADFASDPSSWEKLFMSHWEQVEEIVESEGEITYEKAVSVFPRISQMVQLLMMEINAQPESAIGPILDCYFTDQIIERIVDWALEAPQFLISACQVSLLRIYEIIVGESHTQNHCLLVHKPILLPLIKLLEWCRKSSENNDFLPLNTDKHFVILLNQICTKMAEDATLLLFFFTFDEECEQFLVFNLLIPYLYDAGDIGQLARDAVLLILSVSRHLKQIAAFIAFKSNFCPVVAAGLSGCFSQLPRNIASVFYVGDDWHKLSLSDIEFHSSLSDFHCSLLFCNAIIQVAHEFVISELIAFIYNGFLLPVVLPSLLQTGQEELISSTAYYHQCLEAVTESALIQALIKLLIVEECEPNKKVIDVIVERISVGNRLSQVSLSLLRSLIDLRCEDFMLDLIFRYLLPCTFIQPNQISRLRNRKYALPAANCLLSFIPNCTLKFSLLCSQDTLQAYLLEARKCVQLTTDSCAKAWQWDYDGRSPPPHMFRSSSNEDNVENSAAFIRQNSTRSSLVSARNGLNRYFINHGAHATAESLCQHSPLPELGEGNKSSKSDFFYDDIDSSAIMEDDIQLLIPPITESSISMSSSCDYFQLAFYENSGSDGEVQSVTHIAPVNGTTQNSVNCQNELVDRKISMTSAECDTDTEMARSFVLRGWAQVEDLDTFMALLEHVPPCKSSHSLEENLALIDSRIQYLDELKIDDSVAEDNQESKRMEGIGEAEGVSTSRGYSIVYHEHQGVGPLLESLFRLLENMLDNPLYVNLHLTSVLSTLASFTQPLIACYFFDQQLKLRPGVKNLFKILSTLKTQVDTYAASFDGFDVLLERGIKYLKTRAHRYEKAFENARTNMQRHASSVNDNIRQCNGNAYFHSDSSSYLSRLKHFGGHSRHSYPNDSVNFHAFRYFSHKARESSDMMSDNARAKQVVFVAIILSQLCQVIEQEFISDVNI</sequence>
<dbReference type="OrthoDB" id="6287422at2759"/>
<evidence type="ECO:0000256" key="2">
    <source>
        <dbReference type="SAM" id="MobiDB-lite"/>
    </source>
</evidence>
<evidence type="ECO:0000313" key="5">
    <source>
        <dbReference type="Proteomes" id="UP000038040"/>
    </source>
</evidence>
<dbReference type="WBParaSite" id="DME_0000042901-mRNA-1">
    <property type="protein sequence ID" value="DME_0000042901-mRNA-1"/>
    <property type="gene ID" value="DME_0000042901"/>
</dbReference>
<feature type="domain" description="FHF complex subunit HOOK-interacting protein C-terminal" evidence="3">
    <location>
        <begin position="801"/>
        <end position="892"/>
    </location>
</feature>
<comment type="similarity">
    <text evidence="1">Belongs to the FHIP family.</text>
</comment>
<dbReference type="Proteomes" id="UP000038040">
    <property type="component" value="Unplaced"/>
</dbReference>
<proteinExistence type="inferred from homology"/>
<dbReference type="PANTHER" id="PTHR21705:SF11">
    <property type="entry name" value="FHIP FAMILY PROTEIN CG3558"/>
    <property type="match status" value="1"/>
</dbReference>